<comment type="caution">
    <text evidence="2">The sequence shown here is derived from an EMBL/GenBank/DDBJ whole genome shotgun (WGS) entry which is preliminary data.</text>
</comment>
<name>A0A7C4NMV5_9CREN</name>
<gene>
    <name evidence="2" type="ORF">ENU08_06345</name>
    <name evidence="1" type="ORF">ENU41_08305</name>
</gene>
<evidence type="ECO:0000313" key="2">
    <source>
        <dbReference type="EMBL" id="HGQ64846.1"/>
    </source>
</evidence>
<dbReference type="EMBL" id="DTCK01000043">
    <property type="protein sequence ID" value="HGQ36655.1"/>
    <property type="molecule type" value="Genomic_DNA"/>
</dbReference>
<reference evidence="2" key="1">
    <citation type="journal article" date="2020" name="mSystems">
        <title>Genome- and Community-Level Interaction Insights into Carbon Utilization and Element Cycling Functions of Hydrothermarchaeota in Hydrothermal Sediment.</title>
        <authorList>
            <person name="Zhou Z."/>
            <person name="Liu Y."/>
            <person name="Xu W."/>
            <person name="Pan J."/>
            <person name="Luo Z.H."/>
            <person name="Li M."/>
        </authorList>
    </citation>
    <scope>NUCLEOTIDE SEQUENCE [LARGE SCALE GENOMIC DNA]</scope>
    <source>
        <strain evidence="2">SpSt-637</strain>
        <strain evidence="1">SpSt-667</strain>
    </source>
</reference>
<accession>A0A7C4NMV5</accession>
<organism evidence="2">
    <name type="scientific">Ignisphaera aggregans</name>
    <dbReference type="NCBI Taxonomy" id="334771"/>
    <lineage>
        <taxon>Archaea</taxon>
        <taxon>Thermoproteota</taxon>
        <taxon>Thermoprotei</taxon>
        <taxon>Desulfurococcales</taxon>
        <taxon>Desulfurococcaceae</taxon>
        <taxon>Ignisphaera</taxon>
    </lineage>
</organism>
<dbReference type="AlphaFoldDB" id="A0A7C4NMV5"/>
<proteinExistence type="predicted"/>
<dbReference type="EMBL" id="DTBD01000056">
    <property type="protein sequence ID" value="HGQ64846.1"/>
    <property type="molecule type" value="Genomic_DNA"/>
</dbReference>
<protein>
    <submittedName>
        <fullName evidence="2">Uncharacterized protein</fullName>
    </submittedName>
</protein>
<evidence type="ECO:0000313" key="1">
    <source>
        <dbReference type="EMBL" id="HGQ36655.1"/>
    </source>
</evidence>
<sequence>MILYNDGISLKLPPRIKILEALGCIGDQRIKVINDKEAHVISSDYTRSYHVYIDLDSRAVFSDDNGTKFRGYVGYPIVAFLMLKGILPLDENLVKALAGIPWKRLNETYKDYQVVEKIVLQKAKNFGIEEVYIQDFIKKVLKELASLRLKYVKLDKIKRC</sequence>
<dbReference type="PIRSF" id="PIRSF014422">
    <property type="entry name" value="UCP014422"/>
    <property type="match status" value="1"/>
</dbReference>
<dbReference type="InterPro" id="IPR016618">
    <property type="entry name" value="UCP014422"/>
</dbReference>